<evidence type="ECO:0000313" key="1">
    <source>
        <dbReference type="EMBL" id="KDO02308.1"/>
    </source>
</evidence>
<dbReference type="Proteomes" id="UP000027161">
    <property type="component" value="Unassembled WGS sequence"/>
</dbReference>
<gene>
    <name evidence="1" type="ORF">REISMN_07745</name>
</gene>
<sequence>MNYISQNSTSIDRNLNEPVLNAIVAKNIPGVSSKE</sequence>
<dbReference type="AlphaFoldDB" id="A0A8E0WKJ2"/>
<dbReference type="EMBL" id="JFKF01000180">
    <property type="protein sequence ID" value="KDO02308.1"/>
    <property type="molecule type" value="Genomic_DNA"/>
</dbReference>
<proteinExistence type="predicted"/>
<protein>
    <submittedName>
        <fullName evidence="1">Uncharacterized protein</fullName>
    </submittedName>
</protein>
<accession>A0A8E0WKJ2</accession>
<name>A0A8E0WKJ2_9RICK</name>
<evidence type="ECO:0000313" key="2">
    <source>
        <dbReference type="Proteomes" id="UP000027161"/>
    </source>
</evidence>
<organism evidence="1 2">
    <name type="scientific">Rickettsia tamurae subsp. buchneri</name>
    <dbReference type="NCBI Taxonomy" id="1462938"/>
    <lineage>
        <taxon>Bacteria</taxon>
        <taxon>Pseudomonadati</taxon>
        <taxon>Pseudomonadota</taxon>
        <taxon>Alphaproteobacteria</taxon>
        <taxon>Rickettsiales</taxon>
        <taxon>Rickettsiaceae</taxon>
        <taxon>Rickettsieae</taxon>
        <taxon>Rickettsia</taxon>
        <taxon>spotted fever group</taxon>
    </lineage>
</organism>
<reference evidence="1 2" key="1">
    <citation type="submission" date="2014-02" db="EMBL/GenBank/DDBJ databases">
        <title>Draft genome sequence of Rickettsia buchneri sp. nov. ISO7T.</title>
        <authorList>
            <person name="Felsheim R.F."/>
            <person name="Kurtti T.J."/>
            <person name="Munderloh U.G."/>
        </authorList>
    </citation>
    <scope>NUCLEOTIDE SEQUENCE [LARGE SCALE GENOMIC DNA]</scope>
    <source>
        <strain evidence="1 2">ISO7</strain>
    </source>
</reference>
<keyword evidence="2" id="KW-1185">Reference proteome</keyword>
<comment type="caution">
    <text evidence="1">The sequence shown here is derived from an EMBL/GenBank/DDBJ whole genome shotgun (WGS) entry which is preliminary data.</text>
</comment>